<feature type="compositionally biased region" description="Low complexity" evidence="2">
    <location>
        <begin position="1182"/>
        <end position="1194"/>
    </location>
</feature>
<feature type="compositionally biased region" description="Polar residues" evidence="2">
    <location>
        <begin position="406"/>
        <end position="417"/>
    </location>
</feature>
<feature type="compositionally biased region" description="Polar residues" evidence="2">
    <location>
        <begin position="290"/>
        <end position="302"/>
    </location>
</feature>
<feature type="compositionally biased region" description="Polar residues" evidence="2">
    <location>
        <begin position="1018"/>
        <end position="1037"/>
    </location>
</feature>
<feature type="compositionally biased region" description="Polar residues" evidence="2">
    <location>
        <begin position="430"/>
        <end position="440"/>
    </location>
</feature>
<dbReference type="EMBL" id="JBBXMP010000004">
    <property type="protein sequence ID" value="KAL0071253.1"/>
    <property type="molecule type" value="Genomic_DNA"/>
</dbReference>
<keyword evidence="4" id="KW-1185">Reference proteome</keyword>
<feature type="compositionally biased region" description="Low complexity" evidence="2">
    <location>
        <begin position="55"/>
        <end position="80"/>
    </location>
</feature>
<organism evidence="3 4">
    <name type="scientific">Marasmius tenuissimus</name>
    <dbReference type="NCBI Taxonomy" id="585030"/>
    <lineage>
        <taxon>Eukaryota</taxon>
        <taxon>Fungi</taxon>
        <taxon>Dikarya</taxon>
        <taxon>Basidiomycota</taxon>
        <taxon>Agaricomycotina</taxon>
        <taxon>Agaricomycetes</taxon>
        <taxon>Agaricomycetidae</taxon>
        <taxon>Agaricales</taxon>
        <taxon>Marasmiineae</taxon>
        <taxon>Marasmiaceae</taxon>
        <taxon>Marasmius</taxon>
    </lineage>
</organism>
<gene>
    <name evidence="3" type="ORF">AAF712_001819</name>
</gene>
<evidence type="ECO:0000313" key="4">
    <source>
        <dbReference type="Proteomes" id="UP001437256"/>
    </source>
</evidence>
<reference evidence="3 4" key="1">
    <citation type="submission" date="2024-05" db="EMBL/GenBank/DDBJ databases">
        <title>A draft genome resource for the thread blight pathogen Marasmius tenuissimus strain MS-2.</title>
        <authorList>
            <person name="Yulfo-Soto G.E."/>
            <person name="Baruah I.K."/>
            <person name="Amoako-Attah I."/>
            <person name="Bukari Y."/>
            <person name="Meinhardt L.W."/>
            <person name="Bailey B.A."/>
            <person name="Cohen S.P."/>
        </authorList>
    </citation>
    <scope>NUCLEOTIDE SEQUENCE [LARGE SCALE GENOMIC DNA]</scope>
    <source>
        <strain evidence="3 4">MS-2</strain>
    </source>
</reference>
<feature type="compositionally biased region" description="Low complexity" evidence="2">
    <location>
        <begin position="544"/>
        <end position="575"/>
    </location>
</feature>
<feature type="compositionally biased region" description="Low complexity" evidence="2">
    <location>
        <begin position="622"/>
        <end position="632"/>
    </location>
</feature>
<comment type="caution">
    <text evidence="3">The sequence shown here is derived from an EMBL/GenBank/DDBJ whole genome shotgun (WGS) entry which is preliminary data.</text>
</comment>
<name>A0ABR3AE09_9AGAR</name>
<feature type="compositionally biased region" description="Polar residues" evidence="2">
    <location>
        <begin position="1128"/>
        <end position="1137"/>
    </location>
</feature>
<feature type="region of interest" description="Disordered" evidence="2">
    <location>
        <begin position="288"/>
        <end position="312"/>
    </location>
</feature>
<feature type="compositionally biased region" description="Low complexity" evidence="2">
    <location>
        <begin position="1444"/>
        <end position="1462"/>
    </location>
</feature>
<feature type="compositionally biased region" description="Polar residues" evidence="2">
    <location>
        <begin position="1551"/>
        <end position="1563"/>
    </location>
</feature>
<evidence type="ECO:0000313" key="3">
    <source>
        <dbReference type="EMBL" id="KAL0071253.1"/>
    </source>
</evidence>
<feature type="region of interest" description="Disordered" evidence="2">
    <location>
        <begin position="763"/>
        <end position="784"/>
    </location>
</feature>
<feature type="compositionally biased region" description="Polar residues" evidence="2">
    <location>
        <begin position="477"/>
        <end position="511"/>
    </location>
</feature>
<sequence length="1597" mass="172152">MSAFSSLFSRSKPRQKHKTQNVAVKSPFHSLQKSLNSPTSPHPYASPDIVDIRDTTSFQSSTSSIPETSSIPSSLIPGPSNLRSLEITTAEPPPRTPDVDQFPSPNESPDEPDSPEGILTPEENELPTPRLPTPPRMSLDIDLSSDFTTDWIPSHLLDSGAYGRPENDAQRTSRGLTVAGPRSISGGSTLNLGDEIAVDVRSAVEEESLQDRDAGASDYESSISDDFVAEIETLEASDFLKVSGGEAQTRPVRVLPSLPPGPKRTIPTPIKIPNPIFHGPKVQVIRSSGRHNSYAQTPSSQHSRPESLYSGEDASAVSGTTLARALIGNSYVLSDERASKYRSGGSVLTRADSATLPREELPFWTSPIHSGRERKTSGMGDVPPVPANADVVYMPPKNPRKLPAPTSKTTRQSTGSLLSPDAVDGEVFGNSVQRSNSNSGLRVPNSARRNPSEIISPMPMSASSGVMNSERRISRISEVTSLATDQSPSISSSREHLTPTSADPFSASMYTPSPLALDSDRNSLDDRPHSREQAASETAPPRSPLLSPSSQSEYSSPHDPQRQSGRSSSTTSTGQLDNVLDYYEHSSPPPMDSSEASTSAENSPNYPHQPPYGTHFRPPFSPISEESLSQLSPPSPFVQRDKVPKNRMSTLSGKFVISNSPSSAGGSIDWPNNRKGSPPNRLLPIGEASQTSPLPTTPSPSTPSTSTSHNVPVSAVSTSSVGILIPPPPMMSHVFNRQRSGSTPNPIRVERDPRNQTKYAISVGRPASTAGSPSSEELPQQAFPETPIGITPSQWSPGSLISPGMPRFALGERDSAAEQMFPQTPMSAFGMGLASPSIHQSGDGMPTLAQQLLTRAASSVQGVRTTRSGAEITRARTVAQSNPATTGAGNDSEQEHVHDWDEQEEGEAKRRKPQPSWITQHFSDLGSENGSPVDSRYSYNQLEPTPPVPALPAEARKSSVSIAGTLPQLPPSPPDESPSPTPPPQATPSGLVGYPAESSHNAAETTPEAPALSRQAIPATQTPTPDITPSASTQSLNAIIEHPEADGPAPLLPQHQHTYPQPQGKAQSAFTKRPIDDHVTHDSFGDAPALPSPPPYYTLVFESAPSNMTPNSGQPSTSRSGHSRTDSEYQSATQSPHSSRDDHRQSKRMRNRPGIPLGPRRPSDQINNRSASGGYSRERNASVSSFASVVPSSSNTAPRRSLATPLGSPNHGPRFQTPPVRWRGHTMDAAKWTFTSAQLQALVSRAIKRSAEASFIRLLRLEVVDEEIPHEMRKLEMHRTDIKAQYKMLTRKRAETLARLTSCIEGTTQEDGVVALQLVSKVTELSTQLDQLAEELHSADEQLSQLRSLLDIHEGSALAMALRKLNTSFLKQVQISEELRTQVETLEAERDDAWKQAERVAVDFDNLSERMDPPAESASVNRSNRSSRVIALRKSSVRVSKAGLRTSSRRSSTSSHRLSTATLSGAKSVFSVEDVPPVPPIPRPRQPPVNIVTDLRTSTTGFSTDATPNSATRAMLQAQDEVCDLLGIKMEPRPRRSRSVIEHPHERLSVAGTNPSRPTSSRPLSMPDDSGLTEVYNVMTADRNAMLATLELLSDPV</sequence>
<accession>A0ABR3AE09</accession>
<dbReference type="Proteomes" id="UP001437256">
    <property type="component" value="Unassembled WGS sequence"/>
</dbReference>
<keyword evidence="1" id="KW-0175">Coiled coil</keyword>
<feature type="compositionally biased region" description="Polar residues" evidence="2">
    <location>
        <begin position="1164"/>
        <end position="1173"/>
    </location>
</feature>
<feature type="region of interest" description="Disordered" evidence="2">
    <location>
        <begin position="1"/>
        <end position="141"/>
    </location>
</feature>
<evidence type="ECO:0000256" key="2">
    <source>
        <dbReference type="SAM" id="MobiDB-lite"/>
    </source>
</evidence>
<feature type="compositionally biased region" description="Basic and acidic residues" evidence="2">
    <location>
        <begin position="1534"/>
        <end position="1548"/>
    </location>
</feature>
<feature type="compositionally biased region" description="Polar residues" evidence="2">
    <location>
        <begin position="1055"/>
        <end position="1070"/>
    </location>
</feature>
<evidence type="ECO:0000256" key="1">
    <source>
        <dbReference type="SAM" id="Coils"/>
    </source>
</evidence>
<feature type="region of interest" description="Disordered" evidence="2">
    <location>
        <begin position="394"/>
        <end position="714"/>
    </location>
</feature>
<feature type="region of interest" description="Disordered" evidence="2">
    <location>
        <begin position="157"/>
        <end position="187"/>
    </location>
</feature>
<feature type="coiled-coil region" evidence="1">
    <location>
        <begin position="1315"/>
        <end position="1349"/>
    </location>
</feature>
<feature type="region of interest" description="Disordered" evidence="2">
    <location>
        <begin position="1534"/>
        <end position="1570"/>
    </location>
</feature>
<feature type="compositionally biased region" description="Polar residues" evidence="2">
    <location>
        <begin position="29"/>
        <end position="39"/>
    </location>
</feature>
<feature type="region of interest" description="Disordered" evidence="2">
    <location>
        <begin position="875"/>
        <end position="1220"/>
    </location>
</feature>
<feature type="compositionally biased region" description="Pro residues" evidence="2">
    <location>
        <begin position="968"/>
        <end position="986"/>
    </location>
</feature>
<feature type="compositionally biased region" description="Polar residues" evidence="2">
    <location>
        <begin position="594"/>
        <end position="606"/>
    </location>
</feature>
<feature type="compositionally biased region" description="Polar residues" evidence="2">
    <location>
        <begin position="647"/>
        <end position="665"/>
    </location>
</feature>
<feature type="compositionally biased region" description="Polar residues" evidence="2">
    <location>
        <begin position="916"/>
        <end position="943"/>
    </location>
</feature>
<feature type="region of interest" description="Disordered" evidence="2">
    <location>
        <begin position="1440"/>
        <end position="1462"/>
    </location>
</feature>
<proteinExistence type="predicted"/>
<feature type="compositionally biased region" description="Basic and acidic residues" evidence="2">
    <location>
        <begin position="518"/>
        <end position="534"/>
    </location>
</feature>
<feature type="compositionally biased region" description="Polar residues" evidence="2">
    <location>
        <begin position="769"/>
        <end position="778"/>
    </location>
</feature>
<feature type="compositionally biased region" description="Polar residues" evidence="2">
    <location>
        <begin position="1104"/>
        <end position="1120"/>
    </location>
</feature>
<feature type="compositionally biased region" description="Basic and acidic residues" evidence="2">
    <location>
        <begin position="1073"/>
        <end position="1084"/>
    </location>
</feature>
<protein>
    <submittedName>
        <fullName evidence="3">Uncharacterized protein</fullName>
    </submittedName>
</protein>
<feature type="compositionally biased region" description="Polar residues" evidence="2">
    <location>
        <begin position="878"/>
        <end position="891"/>
    </location>
</feature>